<dbReference type="PANTHER" id="PTHR43053:SF3">
    <property type="entry name" value="ALPHA-GALACTOSIDASE C-RELATED"/>
    <property type="match status" value="1"/>
</dbReference>
<evidence type="ECO:0000259" key="7">
    <source>
        <dbReference type="Pfam" id="PF16874"/>
    </source>
</evidence>
<dbReference type="RefSeq" id="WP_023923147.1">
    <property type="nucleotide sequence ID" value="NZ_JAQDJO010000016.1"/>
</dbReference>
<dbReference type="InterPro" id="IPR013785">
    <property type="entry name" value="Aldolase_TIM"/>
</dbReference>
<dbReference type="InterPro" id="IPR002252">
    <property type="entry name" value="Glyco_hydro_36"/>
</dbReference>
<dbReference type="SUPFAM" id="SSF51445">
    <property type="entry name" value="(Trans)glycosidases"/>
    <property type="match status" value="1"/>
</dbReference>
<dbReference type="InterPro" id="IPR031704">
    <property type="entry name" value="Glyco_hydro_36_N"/>
</dbReference>
<feature type="active site" description="Nucleophile" evidence="6">
    <location>
        <position position="476"/>
    </location>
</feature>
<evidence type="ECO:0000256" key="5">
    <source>
        <dbReference type="PIRNR" id="PIRNR005536"/>
    </source>
</evidence>
<sequence>MAIRFDDKTKTFHLDTKNTTYQMKVDDYGFLLHLYYGQKTEGVMDFLLVNMDRGFSGNPYEVEDRRYSMDVLPQEFPCRGTGDFRSPVFDIRFEDGSFGADLRYQSHRIYDGKYGLSGLPAVYGDEHMQTLEITMVDLACGIVVELYYGVVEKLDVVTRAAKVTNKGTNPIFVEKLQSACLDFVAGEFDLITFYGRHAMERNMQRQRVEHGSYQIGSRRGTSSHQYNPFMILAERKANEDYGDCYGMSFVYSGGFLAEVELDQFNHTRMQMGLMSEHFSYQLLDGESLIAPEVMMSFSANGLSKLSHNFQKCIGEHICRGKYKNEIRPILVNSWEASYFDISKDSIIGLSKDAAELGVEMLVMDDGWFGKRDDDNSGLGDWVVNESKLGCTLAELVHEVNDQGIKFGIWIEPEMVNEDSDLYRKHPDWALVMPGRKPVRSRNQLVLDFSRREVVDYIFEQICNVIDTANIEYIKWDMNRSITSVYSHSSNYQGKVYYDYVIGVYDFLERLISKYPNILIEGCSGGGGRFDAGMLYYTPQIWCSDNTDAIDRTRIQYGTSFGYPVSTVGSHVSAVPNHQTGRTVSIDTRGVVAMSGTFGYELDFGKLSDADKAAIKNQVVEFKKNAKLIQNGLYYRLSNPFEDSYAAWEMISDNLEEVLVNIVMLETHGNMQPVFVRLKGLETGAMYEDAATKKVYPSEVLMHIGLPFMPEMGEYKSTQINLLRLN</sequence>
<dbReference type="PANTHER" id="PTHR43053">
    <property type="entry name" value="GLYCOSIDASE FAMILY 31"/>
    <property type="match status" value="1"/>
</dbReference>
<feature type="domain" description="Glycosyl hydrolase family 36 C-terminal" evidence="7">
    <location>
        <begin position="645"/>
        <end position="719"/>
    </location>
</feature>
<evidence type="ECO:0000313" key="10">
    <source>
        <dbReference type="Proteomes" id="UP000285832"/>
    </source>
</evidence>
<accession>A0A415D5L2</accession>
<dbReference type="GO" id="GO:0016052">
    <property type="term" value="P:carbohydrate catabolic process"/>
    <property type="evidence" value="ECO:0007669"/>
    <property type="project" value="InterPro"/>
</dbReference>
<dbReference type="Pfam" id="PF02065">
    <property type="entry name" value="Melibiase"/>
    <property type="match status" value="1"/>
</dbReference>
<evidence type="ECO:0000313" key="9">
    <source>
        <dbReference type="EMBL" id="RHJ61431.1"/>
    </source>
</evidence>
<dbReference type="Pfam" id="PF16874">
    <property type="entry name" value="Glyco_hydro_36C"/>
    <property type="match status" value="1"/>
</dbReference>
<evidence type="ECO:0000259" key="8">
    <source>
        <dbReference type="Pfam" id="PF16875"/>
    </source>
</evidence>
<dbReference type="InterPro" id="IPR013780">
    <property type="entry name" value="Glyco_hydro_b"/>
</dbReference>
<dbReference type="InterPro" id="IPR000111">
    <property type="entry name" value="Glyco_hydro_27/36_CS"/>
</dbReference>
<dbReference type="Pfam" id="PF16875">
    <property type="entry name" value="Glyco_hydro_36N"/>
    <property type="match status" value="1"/>
</dbReference>
<proteinExistence type="inferred from homology"/>
<feature type="domain" description="Glycosyl hydrolase family 36 N-terminal" evidence="8">
    <location>
        <begin position="29"/>
        <end position="282"/>
    </location>
</feature>
<evidence type="ECO:0000256" key="1">
    <source>
        <dbReference type="ARBA" id="ARBA00001255"/>
    </source>
</evidence>
<dbReference type="CDD" id="cd14791">
    <property type="entry name" value="GH36"/>
    <property type="match status" value="1"/>
</dbReference>
<dbReference type="Gene3D" id="2.60.40.1180">
    <property type="entry name" value="Golgi alpha-mannosidase II"/>
    <property type="match status" value="1"/>
</dbReference>
<organism evidence="9 10">
    <name type="scientific">[Ruminococcus] lactaris</name>
    <dbReference type="NCBI Taxonomy" id="46228"/>
    <lineage>
        <taxon>Bacteria</taxon>
        <taxon>Bacillati</taxon>
        <taxon>Bacillota</taxon>
        <taxon>Clostridia</taxon>
        <taxon>Lachnospirales</taxon>
        <taxon>Lachnospiraceae</taxon>
        <taxon>Mediterraneibacter</taxon>
    </lineage>
</organism>
<dbReference type="InterPro" id="IPR038417">
    <property type="entry name" value="Alpga-gal_N_sf"/>
</dbReference>
<dbReference type="PRINTS" id="PR00743">
    <property type="entry name" value="GLHYDRLASE36"/>
</dbReference>
<dbReference type="PIRSF" id="PIRSF005536">
    <property type="entry name" value="Agal"/>
    <property type="match status" value="1"/>
</dbReference>
<dbReference type="EMBL" id="QRMI01000016">
    <property type="protein sequence ID" value="RHJ61431.1"/>
    <property type="molecule type" value="Genomic_DNA"/>
</dbReference>
<name>A0A415D5L2_9FIRM</name>
<gene>
    <name evidence="9" type="ORF">DW116_07335</name>
</gene>
<feature type="active site" description="Proton donor" evidence="6">
    <location>
        <position position="544"/>
    </location>
</feature>
<comment type="similarity">
    <text evidence="5">Belongs to the glycosyl hydrolase.</text>
</comment>
<protein>
    <recommendedName>
        <fullName evidence="2 5">Alpha-galactosidase</fullName>
        <ecNumber evidence="2 5">3.2.1.22</ecNumber>
    </recommendedName>
</protein>
<dbReference type="AlphaFoldDB" id="A0A415D5L2"/>
<evidence type="ECO:0000256" key="6">
    <source>
        <dbReference type="PIRSR" id="PIRSR005536-1"/>
    </source>
</evidence>
<dbReference type="InterPro" id="IPR031705">
    <property type="entry name" value="Glyco_hydro_36_C"/>
</dbReference>
<dbReference type="Proteomes" id="UP000285832">
    <property type="component" value="Unassembled WGS sequence"/>
</dbReference>
<evidence type="ECO:0000256" key="3">
    <source>
        <dbReference type="ARBA" id="ARBA00022801"/>
    </source>
</evidence>
<dbReference type="InterPro" id="IPR017853">
    <property type="entry name" value="GH"/>
</dbReference>
<dbReference type="FunFam" id="3.20.20.70:FF:000118">
    <property type="entry name" value="Alpha-galactosidase"/>
    <property type="match status" value="1"/>
</dbReference>
<dbReference type="InterPro" id="IPR050985">
    <property type="entry name" value="Alpha-glycosidase_related"/>
</dbReference>
<dbReference type="EC" id="3.2.1.22" evidence="2 5"/>
<dbReference type="Gene3D" id="2.70.98.60">
    <property type="entry name" value="alpha-galactosidase from lactobacil brevis"/>
    <property type="match status" value="1"/>
</dbReference>
<dbReference type="PROSITE" id="PS00512">
    <property type="entry name" value="ALPHA_GALACTOSIDASE"/>
    <property type="match status" value="1"/>
</dbReference>
<evidence type="ECO:0000256" key="4">
    <source>
        <dbReference type="ARBA" id="ARBA00023295"/>
    </source>
</evidence>
<evidence type="ECO:0000256" key="2">
    <source>
        <dbReference type="ARBA" id="ARBA00012755"/>
    </source>
</evidence>
<keyword evidence="4 5" id="KW-0326">Glycosidase</keyword>
<dbReference type="Gene3D" id="3.20.20.70">
    <property type="entry name" value="Aldolase class I"/>
    <property type="match status" value="1"/>
</dbReference>
<reference evidence="9 10" key="1">
    <citation type="submission" date="2018-08" db="EMBL/GenBank/DDBJ databases">
        <title>A genome reference for cultivated species of the human gut microbiota.</title>
        <authorList>
            <person name="Zou Y."/>
            <person name="Xue W."/>
            <person name="Luo G."/>
        </authorList>
    </citation>
    <scope>NUCLEOTIDE SEQUENCE [LARGE SCALE GENOMIC DNA]</scope>
    <source>
        <strain evidence="9 10">AM09-9</strain>
    </source>
</reference>
<comment type="catalytic activity">
    <reaction evidence="1 5">
        <text>Hydrolysis of terminal, non-reducing alpha-D-galactose residues in alpha-D-galactosides, including galactose oligosaccharides, galactomannans and galactolipids.</text>
        <dbReference type="EC" id="3.2.1.22"/>
    </reaction>
</comment>
<dbReference type="GO" id="GO:0004557">
    <property type="term" value="F:alpha-galactosidase activity"/>
    <property type="evidence" value="ECO:0007669"/>
    <property type="project" value="UniProtKB-UniRule"/>
</dbReference>
<comment type="caution">
    <text evidence="9">The sequence shown here is derived from an EMBL/GenBank/DDBJ whole genome shotgun (WGS) entry which is preliminary data.</text>
</comment>
<keyword evidence="3 5" id="KW-0378">Hydrolase</keyword>